<evidence type="ECO:0000259" key="9">
    <source>
        <dbReference type="PROSITE" id="PS51057"/>
    </source>
</evidence>
<dbReference type="InterPro" id="IPR009057">
    <property type="entry name" value="Homeodomain-like_sf"/>
</dbReference>
<dbReference type="Gene3D" id="1.10.10.10">
    <property type="entry name" value="Winged helix-like DNA-binding domain superfamily/Winged helix DNA-binding domain"/>
    <property type="match status" value="2"/>
</dbReference>
<dbReference type="EnsemblMetazoa" id="XM_038205236.1">
    <property type="protein sequence ID" value="XP_038061164.1"/>
    <property type="gene ID" value="LOC119731935"/>
</dbReference>
<evidence type="ECO:0000256" key="6">
    <source>
        <dbReference type="ARBA" id="ARBA00023163"/>
    </source>
</evidence>
<dbReference type="PANTHER" id="PTHR45636">
    <property type="entry name" value="PAIRED BOX PROTEIN PAX-6-RELATED-RELATED"/>
    <property type="match status" value="1"/>
</dbReference>
<dbReference type="PANTHER" id="PTHR45636:SF41">
    <property type="entry name" value="PAIRED BOX PROTEIN PAX-6-RELATED"/>
    <property type="match status" value="1"/>
</dbReference>
<evidence type="ECO:0000256" key="2">
    <source>
        <dbReference type="ARBA" id="ARBA00022473"/>
    </source>
</evidence>
<comment type="subcellular location">
    <subcellularLocation>
        <location evidence="1">Nucleus</location>
    </subcellularLocation>
</comment>
<dbReference type="GO" id="GO:0005634">
    <property type="term" value="C:nucleus"/>
    <property type="evidence" value="ECO:0007669"/>
    <property type="project" value="UniProtKB-SubCell"/>
</dbReference>
<dbReference type="GO" id="GO:0000978">
    <property type="term" value="F:RNA polymerase II cis-regulatory region sequence-specific DNA binding"/>
    <property type="evidence" value="ECO:0007669"/>
    <property type="project" value="TreeGrafter"/>
</dbReference>
<keyword evidence="3" id="KW-0563">Paired box</keyword>
<dbReference type="Pfam" id="PF00292">
    <property type="entry name" value="PAX"/>
    <property type="match status" value="1"/>
</dbReference>
<dbReference type="SUPFAM" id="SSF46689">
    <property type="entry name" value="Homeodomain-like"/>
    <property type="match status" value="1"/>
</dbReference>
<feature type="region of interest" description="Disordered" evidence="8">
    <location>
        <begin position="654"/>
        <end position="683"/>
    </location>
</feature>
<evidence type="ECO:0000256" key="4">
    <source>
        <dbReference type="ARBA" id="ARBA00023015"/>
    </source>
</evidence>
<accession>A0A914ACU0</accession>
<dbReference type="CDD" id="cd00131">
    <property type="entry name" value="PAX"/>
    <property type="match status" value="1"/>
</dbReference>
<sequence>MSFDVAVEPGNGPEKLHNWGQLNGQEVAAIAECSQAKCESSSGAAELQLPTTANQDIGTRPLGLVAPFNRNNLHGKRRPRPGRHRLNTVSVELRSFFACVVDSMHKRKRSRGYANNAFSAASLPVSMLQPRPFLPINAHPIMTQADMERVLGLNLISSPANLAQQQQLQQQRQQVLQRCCGCTTCTCNCHVTRKAKSDTGSQTCEDDLKLPTMDRQQPPTAVTIQEPCSSQLPIDLSIKVQVVPPSSDRNITQGDVAGIDQPLELTKRPKRSNGMTGHRRGTVKFHRMINAMQEANHLYTKEYGSAEDVDIKPILLNKLTDQDLFPNGQGQGEGSPSKMKCDGINQLGGNFANGRPLPVHIRQLIVELSKKGVRSCDISRQLKVSHGCVSKILVRYQETGSIRPGVIGGSKPKVATSTVVDKIAEYKRDNPTIFAWEIRDKLLMEGMCSKDSVPSVSSINRILRNKIVNGQVRHELSLTTKNGADKMNSDPDQSPMTSPTSMTSPMASPTFRPNMMPHPHPHPTLTKQQIASMSEAQREQYAAFLQLAQSALASQVQGNFLPFPAPGGLPGGLPGAGGAAVPHQGLNMLTGPFVVPSSTLPVSSANLTGLPTSTLAPGLSMANSNTPVSIHPLVTVSNTPLPTIVSALRGVTPVASATSPSPAASSPGATVTTDSASTATTGSLMPATSMHSINSLIATAAAAAAIPQEETTASSPPKVKEEEVASTLTQLSTPSATTRLSVPGVSRPPITQSPQMPYIHVGTSAGGITNLASVVGYSGAGVLVKDEATQKIFRVPFDSSSMGPETSNYYQQQLMNMTSESTHLHMPSAPPPLTPVSVMSTVKRESIEVPCSPAQRLVNPGQKSPKEAASAGIPEDDGSSSESAVLTELKPASVLGLQMPVSSSNSIIKAEPVFTQGGLSTLAGVAQRIQSAFPMGQAQPDWSRVASAINR</sequence>
<proteinExistence type="predicted"/>
<keyword evidence="5" id="KW-0238">DNA-binding</keyword>
<feature type="domain" description="Paired" evidence="9">
    <location>
        <begin position="340"/>
        <end position="466"/>
    </location>
</feature>
<evidence type="ECO:0000256" key="8">
    <source>
        <dbReference type="SAM" id="MobiDB-lite"/>
    </source>
</evidence>
<name>A0A914ACU0_PATMI</name>
<evidence type="ECO:0000256" key="7">
    <source>
        <dbReference type="ARBA" id="ARBA00023242"/>
    </source>
</evidence>
<evidence type="ECO:0000256" key="1">
    <source>
        <dbReference type="ARBA" id="ARBA00004123"/>
    </source>
</evidence>
<keyword evidence="11" id="KW-1185">Reference proteome</keyword>
<keyword evidence="7" id="KW-0539">Nucleus</keyword>
<feature type="region of interest" description="Disordered" evidence="8">
    <location>
        <begin position="480"/>
        <end position="505"/>
    </location>
</feature>
<dbReference type="PROSITE" id="PS51057">
    <property type="entry name" value="PAIRED_2"/>
    <property type="match status" value="1"/>
</dbReference>
<evidence type="ECO:0000256" key="5">
    <source>
        <dbReference type="ARBA" id="ARBA00023125"/>
    </source>
</evidence>
<dbReference type="InterPro" id="IPR036388">
    <property type="entry name" value="WH-like_DNA-bd_sf"/>
</dbReference>
<dbReference type="FunFam" id="1.10.10.10:FF:000003">
    <property type="entry name" value="Paired box protein Pax-6"/>
    <property type="match status" value="1"/>
</dbReference>
<organism evidence="10 11">
    <name type="scientific">Patiria miniata</name>
    <name type="common">Bat star</name>
    <name type="synonym">Asterina miniata</name>
    <dbReference type="NCBI Taxonomy" id="46514"/>
    <lineage>
        <taxon>Eukaryota</taxon>
        <taxon>Metazoa</taxon>
        <taxon>Echinodermata</taxon>
        <taxon>Eleutherozoa</taxon>
        <taxon>Asterozoa</taxon>
        <taxon>Asteroidea</taxon>
        <taxon>Valvatacea</taxon>
        <taxon>Valvatida</taxon>
        <taxon>Asterinidae</taxon>
        <taxon>Patiria</taxon>
    </lineage>
</organism>
<protein>
    <recommendedName>
        <fullName evidence="9">Paired domain-containing protein</fullName>
    </recommendedName>
</protein>
<dbReference type="PRINTS" id="PR00027">
    <property type="entry name" value="PAIREDBOX"/>
</dbReference>
<feature type="compositionally biased region" description="Low complexity" evidence="8">
    <location>
        <begin position="494"/>
        <end position="505"/>
    </location>
</feature>
<dbReference type="RefSeq" id="XP_038061164.1">
    <property type="nucleotide sequence ID" value="XM_038205236.1"/>
</dbReference>
<keyword evidence="6" id="KW-0804">Transcription</keyword>
<reference evidence="10" key="1">
    <citation type="submission" date="2022-11" db="UniProtKB">
        <authorList>
            <consortium name="EnsemblMetazoa"/>
        </authorList>
    </citation>
    <scope>IDENTIFICATION</scope>
</reference>
<keyword evidence="4" id="KW-0805">Transcription regulation</keyword>
<evidence type="ECO:0000313" key="11">
    <source>
        <dbReference type="Proteomes" id="UP000887568"/>
    </source>
</evidence>
<feature type="region of interest" description="Disordered" evidence="8">
    <location>
        <begin position="852"/>
        <end position="884"/>
    </location>
</feature>
<dbReference type="InterPro" id="IPR001523">
    <property type="entry name" value="Paired_dom"/>
</dbReference>
<dbReference type="InterPro" id="IPR043565">
    <property type="entry name" value="PAX_fam"/>
</dbReference>
<dbReference type="SMART" id="SM00351">
    <property type="entry name" value="PAX"/>
    <property type="match status" value="1"/>
</dbReference>
<evidence type="ECO:0000256" key="3">
    <source>
        <dbReference type="ARBA" id="ARBA00022724"/>
    </source>
</evidence>
<dbReference type="GO" id="GO:0000981">
    <property type="term" value="F:DNA-binding transcription factor activity, RNA polymerase II-specific"/>
    <property type="evidence" value="ECO:0007669"/>
    <property type="project" value="TreeGrafter"/>
</dbReference>
<evidence type="ECO:0000313" key="10">
    <source>
        <dbReference type="EnsemblMetazoa" id="XP_038061164.1"/>
    </source>
</evidence>
<keyword evidence="2" id="KW-0217">Developmental protein</keyword>
<dbReference type="GeneID" id="119731935"/>
<dbReference type="OrthoDB" id="10427327at2759"/>
<dbReference type="Proteomes" id="UP000887568">
    <property type="component" value="Unplaced"/>
</dbReference>
<dbReference type="OMA" id="NTHMSKR"/>
<dbReference type="AlphaFoldDB" id="A0A914ACU0"/>